<evidence type="ECO:0000256" key="2">
    <source>
        <dbReference type="ARBA" id="ARBA00006991"/>
    </source>
</evidence>
<feature type="region of interest" description="Disordered" evidence="12">
    <location>
        <begin position="89"/>
        <end position="125"/>
    </location>
</feature>
<keyword evidence="7" id="KW-0805">Transcription regulation</keyword>
<dbReference type="PANTHER" id="PTHR24393">
    <property type="entry name" value="ZINC FINGER PROTEIN"/>
    <property type="match status" value="1"/>
</dbReference>
<comment type="subcellular location">
    <subcellularLocation>
        <location evidence="1">Nucleus</location>
    </subcellularLocation>
</comment>
<dbReference type="EMBL" id="JAVHNQ010000004">
    <property type="protein sequence ID" value="KAK6350361.1"/>
    <property type="molecule type" value="Genomic_DNA"/>
</dbReference>
<organism evidence="14 15">
    <name type="scientific">Orbilia brochopaga</name>
    <dbReference type="NCBI Taxonomy" id="3140254"/>
    <lineage>
        <taxon>Eukaryota</taxon>
        <taxon>Fungi</taxon>
        <taxon>Dikarya</taxon>
        <taxon>Ascomycota</taxon>
        <taxon>Pezizomycotina</taxon>
        <taxon>Orbiliomycetes</taxon>
        <taxon>Orbiliales</taxon>
        <taxon>Orbiliaceae</taxon>
        <taxon>Orbilia</taxon>
    </lineage>
</organism>
<evidence type="ECO:0000313" key="15">
    <source>
        <dbReference type="Proteomes" id="UP001375240"/>
    </source>
</evidence>
<feature type="domain" description="C2H2-type" evidence="13">
    <location>
        <begin position="454"/>
        <end position="487"/>
    </location>
</feature>
<keyword evidence="8" id="KW-0238">DNA-binding</keyword>
<feature type="compositionally biased region" description="Polar residues" evidence="12">
    <location>
        <begin position="247"/>
        <end position="272"/>
    </location>
</feature>
<proteinExistence type="inferred from homology"/>
<dbReference type="PANTHER" id="PTHR24393:SF34">
    <property type="entry name" value="PR_SET DOMAIN 13"/>
    <property type="match status" value="1"/>
</dbReference>
<evidence type="ECO:0000259" key="13">
    <source>
        <dbReference type="PROSITE" id="PS50157"/>
    </source>
</evidence>
<dbReference type="GO" id="GO:0008270">
    <property type="term" value="F:zinc ion binding"/>
    <property type="evidence" value="ECO:0007669"/>
    <property type="project" value="UniProtKB-KW"/>
</dbReference>
<comment type="caution">
    <text evidence="14">The sequence shown here is derived from an EMBL/GenBank/DDBJ whole genome shotgun (WGS) entry which is preliminary data.</text>
</comment>
<dbReference type="Gene3D" id="3.30.160.60">
    <property type="entry name" value="Classic Zinc Finger"/>
    <property type="match status" value="2"/>
</dbReference>
<dbReference type="AlphaFoldDB" id="A0AAV9V023"/>
<dbReference type="InterPro" id="IPR013087">
    <property type="entry name" value="Znf_C2H2_type"/>
</dbReference>
<keyword evidence="3" id="KW-0479">Metal-binding</keyword>
<evidence type="ECO:0000256" key="11">
    <source>
        <dbReference type="PROSITE-ProRule" id="PRU00042"/>
    </source>
</evidence>
<evidence type="ECO:0000313" key="14">
    <source>
        <dbReference type="EMBL" id="KAK6350361.1"/>
    </source>
</evidence>
<keyword evidence="15" id="KW-1185">Reference proteome</keyword>
<dbReference type="InterPro" id="IPR036236">
    <property type="entry name" value="Znf_C2H2_sf"/>
</dbReference>
<feature type="region of interest" description="Disordered" evidence="12">
    <location>
        <begin position="152"/>
        <end position="176"/>
    </location>
</feature>
<evidence type="ECO:0000256" key="8">
    <source>
        <dbReference type="ARBA" id="ARBA00023125"/>
    </source>
</evidence>
<name>A0AAV9V023_9PEZI</name>
<feature type="region of interest" description="Disordered" evidence="12">
    <location>
        <begin position="28"/>
        <end position="61"/>
    </location>
</feature>
<sequence length="491" mass="51073">MIDIAFIFPRQTPTLPHLVPASPVSFYPSPAPSSSDKVSQSPDFPPNSSSTPTYWTHSSAPSSATEMASTLPMTAPPSYTSPALVNSISTIQPLPSPPANDAELPKPGSHAAASSVADAGGHHASNSMLASRRQNVSLPAFTFPSPGQRSFGYGLHSPAPSLLTPPSGNDHLGPVDGSNAVNQSFWAAAAPSHTTTPSSTYPYASAASSQPAYATASSTAYANRGIVSPVSTSSRSQPLSPHHQDAVPSSTSGQPSFDSTSYSSNLAVPTTHGSSYSPGFSYSGQGPLTPVTQNSMASPHDAYASPPSSLPPPTPSSGYYAQHSPSYPYHGHPISVGPTSPPVNRPPPAGSLSHLHPLHASGSLSHPGYSSAHPRFLSSGIAASVYAQHGASIIHGLTPHLAGSPLQHAHIHPSQHASVPHQERPFRCDQCPQSFNRNHDLKRHKRIHLAVKPFPCPNCDKSFSRKDALKRHVLVKGCGNASASSKPASTA</sequence>
<dbReference type="SUPFAM" id="SSF57667">
    <property type="entry name" value="beta-beta-alpha zinc fingers"/>
    <property type="match status" value="1"/>
</dbReference>
<accession>A0AAV9V023</accession>
<feature type="compositionally biased region" description="Polar residues" evidence="12">
    <location>
        <begin position="32"/>
        <end position="61"/>
    </location>
</feature>
<feature type="domain" description="C2H2-type" evidence="13">
    <location>
        <begin position="426"/>
        <end position="453"/>
    </location>
</feature>
<evidence type="ECO:0000256" key="1">
    <source>
        <dbReference type="ARBA" id="ARBA00004123"/>
    </source>
</evidence>
<evidence type="ECO:0000256" key="9">
    <source>
        <dbReference type="ARBA" id="ARBA00023163"/>
    </source>
</evidence>
<feature type="compositionally biased region" description="Low complexity" evidence="12">
    <location>
        <begin position="273"/>
        <end position="287"/>
    </location>
</feature>
<gene>
    <name evidence="14" type="ORF">TWF696_006593</name>
</gene>
<dbReference type="SMART" id="SM00355">
    <property type="entry name" value="ZnF_C2H2"/>
    <property type="match status" value="2"/>
</dbReference>
<evidence type="ECO:0000256" key="10">
    <source>
        <dbReference type="ARBA" id="ARBA00023242"/>
    </source>
</evidence>
<dbReference type="PROSITE" id="PS00028">
    <property type="entry name" value="ZINC_FINGER_C2H2_1"/>
    <property type="match status" value="1"/>
</dbReference>
<dbReference type="Pfam" id="PF00096">
    <property type="entry name" value="zf-C2H2"/>
    <property type="match status" value="2"/>
</dbReference>
<feature type="compositionally biased region" description="Pro residues" evidence="12">
    <location>
        <begin position="339"/>
        <end position="349"/>
    </location>
</feature>
<evidence type="ECO:0000256" key="12">
    <source>
        <dbReference type="SAM" id="MobiDB-lite"/>
    </source>
</evidence>
<dbReference type="Proteomes" id="UP001375240">
    <property type="component" value="Unassembled WGS sequence"/>
</dbReference>
<evidence type="ECO:0000256" key="6">
    <source>
        <dbReference type="ARBA" id="ARBA00022833"/>
    </source>
</evidence>
<feature type="region of interest" description="Disordered" evidence="12">
    <location>
        <begin position="228"/>
        <end position="359"/>
    </location>
</feature>
<keyword evidence="9" id="KW-0804">Transcription</keyword>
<dbReference type="GO" id="GO:0005634">
    <property type="term" value="C:nucleus"/>
    <property type="evidence" value="ECO:0007669"/>
    <property type="project" value="UniProtKB-SubCell"/>
</dbReference>
<evidence type="ECO:0000256" key="3">
    <source>
        <dbReference type="ARBA" id="ARBA00022723"/>
    </source>
</evidence>
<comment type="similarity">
    <text evidence="2">Belongs to the krueppel C2H2-type zinc-finger protein family.</text>
</comment>
<keyword evidence="6" id="KW-0862">Zinc</keyword>
<evidence type="ECO:0000256" key="7">
    <source>
        <dbReference type="ARBA" id="ARBA00023015"/>
    </source>
</evidence>
<evidence type="ECO:0000256" key="5">
    <source>
        <dbReference type="ARBA" id="ARBA00022771"/>
    </source>
</evidence>
<protein>
    <recommendedName>
        <fullName evidence="13">C2H2-type domain-containing protein</fullName>
    </recommendedName>
</protein>
<dbReference type="GO" id="GO:0000978">
    <property type="term" value="F:RNA polymerase II cis-regulatory region sequence-specific DNA binding"/>
    <property type="evidence" value="ECO:0007669"/>
    <property type="project" value="TreeGrafter"/>
</dbReference>
<reference evidence="14 15" key="1">
    <citation type="submission" date="2019-10" db="EMBL/GenBank/DDBJ databases">
        <authorList>
            <person name="Palmer J.M."/>
        </authorList>
    </citation>
    <scope>NUCLEOTIDE SEQUENCE [LARGE SCALE GENOMIC DNA]</scope>
    <source>
        <strain evidence="14 15">TWF696</strain>
    </source>
</reference>
<dbReference type="GO" id="GO:0001228">
    <property type="term" value="F:DNA-binding transcription activator activity, RNA polymerase II-specific"/>
    <property type="evidence" value="ECO:0007669"/>
    <property type="project" value="TreeGrafter"/>
</dbReference>
<keyword evidence="4" id="KW-0677">Repeat</keyword>
<feature type="compositionally biased region" description="Polar residues" evidence="12">
    <location>
        <begin position="229"/>
        <end position="239"/>
    </location>
</feature>
<keyword evidence="10" id="KW-0539">Nucleus</keyword>
<dbReference type="PROSITE" id="PS50157">
    <property type="entry name" value="ZINC_FINGER_C2H2_2"/>
    <property type="match status" value="2"/>
</dbReference>
<keyword evidence="5 11" id="KW-0863">Zinc-finger</keyword>
<evidence type="ECO:0000256" key="4">
    <source>
        <dbReference type="ARBA" id="ARBA00022737"/>
    </source>
</evidence>
<dbReference type="FunFam" id="3.30.160.60:FF:001156">
    <property type="entry name" value="Zinc finger protein 407"/>
    <property type="match status" value="2"/>
</dbReference>